<organism evidence="2 3">
    <name type="scientific">Paralvinella palmiformis</name>
    <dbReference type="NCBI Taxonomy" id="53620"/>
    <lineage>
        <taxon>Eukaryota</taxon>
        <taxon>Metazoa</taxon>
        <taxon>Spiralia</taxon>
        <taxon>Lophotrochozoa</taxon>
        <taxon>Annelida</taxon>
        <taxon>Polychaeta</taxon>
        <taxon>Sedentaria</taxon>
        <taxon>Canalipalpata</taxon>
        <taxon>Terebellida</taxon>
        <taxon>Terebelliformia</taxon>
        <taxon>Alvinellidae</taxon>
        <taxon>Paralvinella</taxon>
    </lineage>
</organism>
<name>A0AAD9MWS1_9ANNE</name>
<gene>
    <name evidence="2" type="ORF">LSH36_576g03058</name>
</gene>
<evidence type="ECO:0000313" key="2">
    <source>
        <dbReference type="EMBL" id="KAK2146978.1"/>
    </source>
</evidence>
<comment type="caution">
    <text evidence="2">The sequence shown here is derived from an EMBL/GenBank/DDBJ whole genome shotgun (WGS) entry which is preliminary data.</text>
</comment>
<protein>
    <submittedName>
        <fullName evidence="2">Uncharacterized protein</fullName>
    </submittedName>
</protein>
<dbReference type="Proteomes" id="UP001208570">
    <property type="component" value="Unassembled WGS sequence"/>
</dbReference>
<evidence type="ECO:0000313" key="3">
    <source>
        <dbReference type="Proteomes" id="UP001208570"/>
    </source>
</evidence>
<evidence type="ECO:0000256" key="1">
    <source>
        <dbReference type="SAM" id="MobiDB-lite"/>
    </source>
</evidence>
<feature type="region of interest" description="Disordered" evidence="1">
    <location>
        <begin position="111"/>
        <end position="133"/>
    </location>
</feature>
<sequence length="250" mass="28100">MNTNRLWSEIDKIKGSTKQVTTRNPKEEADTLSKHFATRTASHTLTLRIQQELRNRHEEASSALHEAIQIESNTDRPFFMYKLNDALKCVKITTPGCLPMGQGTIVTVESKVQTRKGSKPVTSTQPVGSTPGKYIHEDIEEYAEEEDNLSDSDSEVEFRHQNPEFVEHSDHEGNQPVADQEYDGGTASKVSDHSNDSQASDEIPQSPPPVVARPVARRRNLSPHQPVRRSSRICHRQNQSGLKGLNFFKC</sequence>
<feature type="region of interest" description="Disordered" evidence="1">
    <location>
        <begin position="165"/>
        <end position="238"/>
    </location>
</feature>
<dbReference type="EMBL" id="JAODUP010000576">
    <property type="protein sequence ID" value="KAK2146978.1"/>
    <property type="molecule type" value="Genomic_DNA"/>
</dbReference>
<reference evidence="2" key="1">
    <citation type="journal article" date="2023" name="Mol. Biol. Evol.">
        <title>Third-Generation Sequencing Reveals the Adaptive Role of the Epigenome in Three Deep-Sea Polychaetes.</title>
        <authorList>
            <person name="Perez M."/>
            <person name="Aroh O."/>
            <person name="Sun Y."/>
            <person name="Lan Y."/>
            <person name="Juniper S.K."/>
            <person name="Young C.R."/>
            <person name="Angers B."/>
            <person name="Qian P.Y."/>
        </authorList>
    </citation>
    <scope>NUCLEOTIDE SEQUENCE</scope>
    <source>
        <strain evidence="2">P08H-3</strain>
    </source>
</reference>
<proteinExistence type="predicted"/>
<accession>A0AAD9MWS1</accession>
<keyword evidence="3" id="KW-1185">Reference proteome</keyword>
<dbReference type="AlphaFoldDB" id="A0AAD9MWS1"/>
<feature type="compositionally biased region" description="Basic residues" evidence="1">
    <location>
        <begin position="215"/>
        <end position="235"/>
    </location>
</feature>